<gene>
    <name evidence="2" type="ORF">BRADI_4g29766v3</name>
</gene>
<dbReference type="Proteomes" id="UP000008810">
    <property type="component" value="Chromosome 4"/>
</dbReference>
<proteinExistence type="predicted"/>
<dbReference type="Gramene" id="PNT64521">
    <property type="protein sequence ID" value="PNT64521"/>
    <property type="gene ID" value="BRADI_4g29766v3"/>
</dbReference>
<keyword evidence="4" id="KW-1185">Reference proteome</keyword>
<reference evidence="2 3" key="1">
    <citation type="journal article" date="2010" name="Nature">
        <title>Genome sequencing and analysis of the model grass Brachypodium distachyon.</title>
        <authorList>
            <consortium name="International Brachypodium Initiative"/>
        </authorList>
    </citation>
    <scope>NUCLEOTIDE SEQUENCE [LARGE SCALE GENOMIC DNA]</scope>
    <source>
        <strain evidence="2 3">Bd21</strain>
    </source>
</reference>
<reference evidence="3" key="3">
    <citation type="submission" date="2018-08" db="UniProtKB">
        <authorList>
            <consortium name="EnsemblPlants"/>
        </authorList>
    </citation>
    <scope>IDENTIFICATION</scope>
    <source>
        <strain evidence="3">cv. Bd21</strain>
    </source>
</reference>
<dbReference type="EnsemblPlants" id="PNT64521">
    <property type="protein sequence ID" value="PNT64521"/>
    <property type="gene ID" value="BRADI_4g29766v3"/>
</dbReference>
<evidence type="ECO:0000256" key="1">
    <source>
        <dbReference type="SAM" id="MobiDB-lite"/>
    </source>
</evidence>
<evidence type="ECO:0000313" key="4">
    <source>
        <dbReference type="Proteomes" id="UP000008810"/>
    </source>
</evidence>
<name>A0A2K2CR71_BRADI</name>
<feature type="compositionally biased region" description="Basic and acidic residues" evidence="1">
    <location>
        <begin position="265"/>
        <end position="275"/>
    </location>
</feature>
<protein>
    <submittedName>
        <fullName evidence="2 3">Uncharacterized protein</fullName>
    </submittedName>
</protein>
<organism evidence="2">
    <name type="scientific">Brachypodium distachyon</name>
    <name type="common">Purple false brome</name>
    <name type="synonym">Trachynia distachya</name>
    <dbReference type="NCBI Taxonomy" id="15368"/>
    <lineage>
        <taxon>Eukaryota</taxon>
        <taxon>Viridiplantae</taxon>
        <taxon>Streptophyta</taxon>
        <taxon>Embryophyta</taxon>
        <taxon>Tracheophyta</taxon>
        <taxon>Spermatophyta</taxon>
        <taxon>Magnoliopsida</taxon>
        <taxon>Liliopsida</taxon>
        <taxon>Poales</taxon>
        <taxon>Poaceae</taxon>
        <taxon>BOP clade</taxon>
        <taxon>Pooideae</taxon>
        <taxon>Stipodae</taxon>
        <taxon>Brachypodieae</taxon>
        <taxon>Brachypodium</taxon>
    </lineage>
</organism>
<evidence type="ECO:0000313" key="3">
    <source>
        <dbReference type="EnsemblPlants" id="PNT64521"/>
    </source>
</evidence>
<sequence length="294" mass="31362">MWRSLSDGAQPFGVRQWQKQGKGGRESALCVDKTRPAPPMQVDWVARQPTHTPLPGRARGSLAPAQPAPAPAAAPGRARVSPDPAQRTPAAAPSPDPAQLSLAPAPAAAPSPAPAAAPAAALHPDSAAAALHDELVDGLHHKAALPFSSDDQQQQPDPHCSPLASSGVVSIFSFIINRLPPCSSEHERLLYRTHAPAPPRLLKPEIPADQNVTPQPQISTRRLPSSSFCTAAPLPHALAYAQRHSTTVGRRRLFPVNRTPLTKTSRQEQRVDARKPPCQPASRTVTVQDEFRLS</sequence>
<dbReference type="EMBL" id="CM000883">
    <property type="protein sequence ID" value="PNT64521.1"/>
    <property type="molecule type" value="Genomic_DNA"/>
</dbReference>
<accession>A0A2K2CR71</accession>
<feature type="region of interest" description="Disordered" evidence="1">
    <location>
        <begin position="257"/>
        <end position="294"/>
    </location>
</feature>
<feature type="region of interest" description="Disordered" evidence="1">
    <location>
        <begin position="1"/>
        <end position="121"/>
    </location>
</feature>
<dbReference type="InParanoid" id="A0A2K2CR71"/>
<reference evidence="2" key="2">
    <citation type="submission" date="2017-06" db="EMBL/GenBank/DDBJ databases">
        <title>WGS assembly of Brachypodium distachyon.</title>
        <authorList>
            <consortium name="The International Brachypodium Initiative"/>
            <person name="Lucas S."/>
            <person name="Harmon-Smith M."/>
            <person name="Lail K."/>
            <person name="Tice H."/>
            <person name="Grimwood J."/>
            <person name="Bruce D."/>
            <person name="Barry K."/>
            <person name="Shu S."/>
            <person name="Lindquist E."/>
            <person name="Wang M."/>
            <person name="Pitluck S."/>
            <person name="Vogel J.P."/>
            <person name="Garvin D.F."/>
            <person name="Mockler T.C."/>
            <person name="Schmutz J."/>
            <person name="Rokhsar D."/>
            <person name="Bevan M.W."/>
        </authorList>
    </citation>
    <scope>NUCLEOTIDE SEQUENCE</scope>
    <source>
        <strain evidence="2">Bd21</strain>
    </source>
</reference>
<feature type="compositionally biased region" description="Low complexity" evidence="1">
    <location>
        <begin position="89"/>
        <end position="106"/>
    </location>
</feature>
<evidence type="ECO:0000313" key="2">
    <source>
        <dbReference type="EMBL" id="PNT64521.1"/>
    </source>
</evidence>
<dbReference type="AlphaFoldDB" id="A0A2K2CR71"/>